<dbReference type="Gene3D" id="1.10.287.470">
    <property type="entry name" value="Helix hairpin bin"/>
    <property type="match status" value="1"/>
</dbReference>
<dbReference type="PANTHER" id="PTHR32347:SF23">
    <property type="entry name" value="BLL5650 PROTEIN"/>
    <property type="match status" value="1"/>
</dbReference>
<dbReference type="EMBL" id="PXWF02000333">
    <property type="protein sequence ID" value="PWF39886.1"/>
    <property type="molecule type" value="Genomic_DNA"/>
</dbReference>
<dbReference type="SUPFAM" id="SSF111369">
    <property type="entry name" value="HlyD-like secretion proteins"/>
    <property type="match status" value="1"/>
</dbReference>
<proteinExistence type="predicted"/>
<name>A0A2U2HAU9_9BURK</name>
<reference evidence="3 4" key="1">
    <citation type="submission" date="2018-04" db="EMBL/GenBank/DDBJ databases">
        <title>Massilia violaceinigra sp. nov., a novel purple-pigmented bacterium isolated from Tianshan glacier, Xinjiang, China.</title>
        <authorList>
            <person name="Wang H."/>
        </authorList>
    </citation>
    <scope>NUCLEOTIDE SEQUENCE [LARGE SCALE GENOMIC DNA]</scope>
    <source>
        <strain evidence="3 4">B448-2</strain>
    </source>
</reference>
<gene>
    <name evidence="3" type="ORF">C7C56_026540</name>
</gene>
<dbReference type="Proteomes" id="UP000241421">
    <property type="component" value="Unassembled WGS sequence"/>
</dbReference>
<sequence>MEPQALGVLLDMSRRAREAGDHAVLSFMAVNDSHALAPFRQAAMWLADGAVHALSGVVQIEANAPYAQWLGRVCAGLPGANGVPALVDAGTLPGAVGAEWGDWLPAFGLWIPFPDGVSGGWLFARDTHWRDIDIALLAEWMRIWHHAWRALGVRAPWSWRHLRNRGAAAAAPLAAAPRRPWWRRPRFLWTSAVVLLLAFPVRLTVLAPGELVPARPAVVRAPLEGVIGSFAVKPNHRVAAGQLLFSFDDAPLQARLEVSRQGLAGALAEYRQAAQLALSEEKSKSQLAMLTAKVEERQAEADYLGGQLERSRVLAPQSGIVLMDDPSEWIGRPVAVGERILRVAAPGDVEVEAWLPLGDAIPLRAGAGATLYLNASPLAPVGARLRYVAHDALQRPDGGYAYRVRATLDGATTHRVGLKGTAKLAGDRVPLVYWVLRRPLAAIRQTIGY</sequence>
<comment type="subcellular location">
    <subcellularLocation>
        <location evidence="1">Cell envelope</location>
    </subcellularLocation>
</comment>
<dbReference type="AlphaFoldDB" id="A0A2U2HAU9"/>
<dbReference type="InterPro" id="IPR050465">
    <property type="entry name" value="UPF0194_transport"/>
</dbReference>
<keyword evidence="4" id="KW-1185">Reference proteome</keyword>
<protein>
    <submittedName>
        <fullName evidence="3">Secretion protein HylD</fullName>
    </submittedName>
</protein>
<comment type="caution">
    <text evidence="3">The sequence shown here is derived from an EMBL/GenBank/DDBJ whole genome shotgun (WGS) entry which is preliminary data.</text>
</comment>
<evidence type="ECO:0000313" key="3">
    <source>
        <dbReference type="EMBL" id="PWF39886.1"/>
    </source>
</evidence>
<evidence type="ECO:0000256" key="1">
    <source>
        <dbReference type="ARBA" id="ARBA00004196"/>
    </source>
</evidence>
<dbReference type="Gene3D" id="2.40.50.100">
    <property type="match status" value="1"/>
</dbReference>
<keyword evidence="2" id="KW-0175">Coiled coil</keyword>
<dbReference type="PANTHER" id="PTHR32347">
    <property type="entry name" value="EFFLUX SYSTEM COMPONENT YKNX-RELATED"/>
    <property type="match status" value="1"/>
</dbReference>
<dbReference type="OrthoDB" id="9763546at2"/>
<organism evidence="3 4">
    <name type="scientific">Massilia glaciei</name>
    <dbReference type="NCBI Taxonomy" id="1524097"/>
    <lineage>
        <taxon>Bacteria</taxon>
        <taxon>Pseudomonadati</taxon>
        <taxon>Pseudomonadota</taxon>
        <taxon>Betaproteobacteria</taxon>
        <taxon>Burkholderiales</taxon>
        <taxon>Oxalobacteraceae</taxon>
        <taxon>Telluria group</taxon>
        <taxon>Massilia</taxon>
    </lineage>
</organism>
<dbReference type="GO" id="GO:0030313">
    <property type="term" value="C:cell envelope"/>
    <property type="evidence" value="ECO:0007669"/>
    <property type="project" value="UniProtKB-SubCell"/>
</dbReference>
<accession>A0A2U2HAU9</accession>
<evidence type="ECO:0000313" key="4">
    <source>
        <dbReference type="Proteomes" id="UP000241421"/>
    </source>
</evidence>
<evidence type="ECO:0000256" key="2">
    <source>
        <dbReference type="ARBA" id="ARBA00023054"/>
    </source>
</evidence>